<dbReference type="Gene3D" id="2.30.30.230">
    <property type="entry name" value="Fumarylacetoacetase, N-terminal domain"/>
    <property type="match status" value="1"/>
</dbReference>
<feature type="binding site" evidence="12">
    <location>
        <position position="162"/>
    </location>
    <ligand>
        <name>substrate</name>
    </ligand>
</feature>
<dbReference type="Pfam" id="PF09298">
    <property type="entry name" value="FAA_hydrolase_N"/>
    <property type="match status" value="1"/>
</dbReference>
<feature type="binding site" evidence="12">
    <location>
        <position position="379"/>
    </location>
    <ligand>
        <name>substrate</name>
    </ligand>
</feature>
<feature type="binding site" evidence="13">
    <location>
        <position position="146"/>
    </location>
    <ligand>
        <name>Ca(2+)</name>
        <dbReference type="ChEBI" id="CHEBI:29108"/>
    </ligand>
</feature>
<evidence type="ECO:0000256" key="6">
    <source>
        <dbReference type="ARBA" id="ARBA00022801"/>
    </source>
</evidence>
<evidence type="ECO:0000313" key="16">
    <source>
        <dbReference type="EMBL" id="RZS81583.1"/>
    </source>
</evidence>
<keyword evidence="8 13" id="KW-0460">Magnesium</keyword>
<evidence type="ECO:0000256" key="7">
    <source>
        <dbReference type="ARBA" id="ARBA00022837"/>
    </source>
</evidence>
<dbReference type="EC" id="3.7.1.2" evidence="4"/>
<evidence type="ECO:0000256" key="9">
    <source>
        <dbReference type="ARBA" id="ARBA00022878"/>
    </source>
</evidence>
<keyword evidence="5 13" id="KW-0479">Metal-binding</keyword>
<keyword evidence="7 13" id="KW-0106">Calcium</keyword>
<dbReference type="InterPro" id="IPR015377">
    <property type="entry name" value="Fumarylacetoacetase_N"/>
</dbReference>
<reference evidence="16 17" key="1">
    <citation type="submission" date="2019-02" db="EMBL/GenBank/DDBJ databases">
        <title>Genomic Encyclopedia of Type Strains, Phase IV (KMG-IV): sequencing the most valuable type-strain genomes for metagenomic binning, comparative biology and taxonomic classification.</title>
        <authorList>
            <person name="Goeker M."/>
        </authorList>
    </citation>
    <scope>NUCLEOTIDE SEQUENCE [LARGE SCALE GENOMIC DNA]</scope>
    <source>
        <strain evidence="16 17">K24</strain>
    </source>
</reference>
<feature type="domain" description="Fumarylacetoacetase N-terminal" evidence="15">
    <location>
        <begin position="40"/>
        <end position="138"/>
    </location>
</feature>
<comment type="caution">
    <text evidence="16">The sequence shown here is derived from an EMBL/GenBank/DDBJ whole genome shotgun (WGS) entry which is preliminary data.</text>
</comment>
<evidence type="ECO:0000256" key="5">
    <source>
        <dbReference type="ARBA" id="ARBA00022723"/>
    </source>
</evidence>
<feature type="binding site" evidence="13">
    <location>
        <position position="253"/>
    </location>
    <ligand>
        <name>Mg(2+)</name>
        <dbReference type="ChEBI" id="CHEBI:18420"/>
    </ligand>
</feature>
<dbReference type="GO" id="GO:0046872">
    <property type="term" value="F:metal ion binding"/>
    <property type="evidence" value="ECO:0007669"/>
    <property type="project" value="UniProtKB-KW"/>
</dbReference>
<dbReference type="GO" id="GO:0006559">
    <property type="term" value="P:L-phenylalanine catabolic process"/>
    <property type="evidence" value="ECO:0007669"/>
    <property type="project" value="UniProtKB-UniPathway"/>
</dbReference>
<feature type="binding site" evidence="13">
    <location>
        <position position="219"/>
    </location>
    <ligand>
        <name>Ca(2+)</name>
        <dbReference type="ChEBI" id="CHEBI:29108"/>
    </ligand>
</feature>
<evidence type="ECO:0000256" key="13">
    <source>
        <dbReference type="PIRSR" id="PIRSR605959-3"/>
    </source>
</evidence>
<proteinExistence type="predicted"/>
<feature type="active site" description="Proton acceptor" evidence="11">
    <location>
        <position position="153"/>
    </location>
</feature>
<keyword evidence="17" id="KW-1185">Reference proteome</keyword>
<dbReference type="GO" id="GO:0004334">
    <property type="term" value="F:fumarylacetoacetase activity"/>
    <property type="evidence" value="ECO:0007669"/>
    <property type="project" value="UniProtKB-EC"/>
</dbReference>
<gene>
    <name evidence="16" type="ORF">EV675_4208</name>
</gene>
<feature type="binding site" evidence="13">
    <location>
        <position position="277"/>
    </location>
    <ligand>
        <name>Mg(2+)</name>
        <dbReference type="ChEBI" id="CHEBI:18420"/>
    </ligand>
</feature>
<dbReference type="Gene3D" id="3.90.850.10">
    <property type="entry name" value="Fumarylacetoacetase-like, C-terminal domain"/>
    <property type="match status" value="1"/>
</dbReference>
<dbReference type="PANTHER" id="PTHR43069:SF2">
    <property type="entry name" value="FUMARYLACETOACETASE"/>
    <property type="match status" value="1"/>
</dbReference>
<dbReference type="InterPro" id="IPR011234">
    <property type="entry name" value="Fumarylacetoacetase-like_C"/>
</dbReference>
<name>A0A4Q7NEY2_9BURK</name>
<evidence type="ECO:0000259" key="15">
    <source>
        <dbReference type="Pfam" id="PF09298"/>
    </source>
</evidence>
<keyword evidence="6 16" id="KW-0378">Hydrolase</keyword>
<comment type="pathway">
    <text evidence="3">Amino-acid degradation; L-phenylalanine degradation; acetoacetate and fumarate from L-phenylalanine: step 6/6.</text>
</comment>
<evidence type="ECO:0000259" key="14">
    <source>
        <dbReference type="Pfam" id="PF01557"/>
    </source>
</evidence>
<dbReference type="Pfam" id="PF01557">
    <property type="entry name" value="FAA_hydrolase"/>
    <property type="match status" value="1"/>
</dbReference>
<dbReference type="GO" id="GO:1902000">
    <property type="term" value="P:homogentisate catabolic process"/>
    <property type="evidence" value="ECO:0007669"/>
    <property type="project" value="TreeGrafter"/>
</dbReference>
<sequence length="449" mass="48501">MRDASFMQAPGASRLNETHDPALRSFVASANRPDGDFPIQNLPLAVFRPRRQGGFRVGAGIGDLVLDIGAIEACLAAECGPAVQACREASMKALMELGPAHWARLRLGLSRLLREGSAFRREAEPHLHPIADAEFLLPAKIGNFSDYLASMHHISKVIRVKRPDHPELPQSFVWSPIAYHSRASTVRASGYGFARPRGQAGRFENDRPLTDPTRMLDYEVELGIYVGTSNARGEPLDVDAADAAIFGYSALNDWTARDMQGWESQPLGPFQSKSFTTTVSPWVVTTEALEPYRAAMSRPDGQPAAPACLDSDANRARGMPDVRMEVLLLTERLVAAGEGPVLLGASRLTDAYWTPGQMVAHHTLNGCVLETGDLIGTGTISGPGDDACGCMFELSRGGRQPFPLPNGEERAFVQDGDTVIVRAHCQQAGRPRLGFGEAVATVLPARPQA</sequence>
<evidence type="ECO:0000256" key="1">
    <source>
        <dbReference type="ARBA" id="ARBA00001913"/>
    </source>
</evidence>
<keyword evidence="10" id="KW-0585">Phenylalanine catabolism</keyword>
<evidence type="ECO:0000256" key="10">
    <source>
        <dbReference type="ARBA" id="ARBA00023232"/>
    </source>
</evidence>
<evidence type="ECO:0000256" key="3">
    <source>
        <dbReference type="ARBA" id="ARBA00004782"/>
    </source>
</evidence>
<feature type="domain" description="Fumarylacetoacetase-like C-terminal" evidence="14">
    <location>
        <begin position="172"/>
        <end position="433"/>
    </location>
</feature>
<dbReference type="Proteomes" id="UP000292445">
    <property type="component" value="Unassembled WGS sequence"/>
</dbReference>
<evidence type="ECO:0000256" key="11">
    <source>
        <dbReference type="PIRSR" id="PIRSR605959-1"/>
    </source>
</evidence>
<organism evidence="16 17">
    <name type="scientific">Pigmentiphaga kullae</name>
    <dbReference type="NCBI Taxonomy" id="151784"/>
    <lineage>
        <taxon>Bacteria</taxon>
        <taxon>Pseudomonadati</taxon>
        <taxon>Pseudomonadota</taxon>
        <taxon>Betaproteobacteria</taxon>
        <taxon>Burkholderiales</taxon>
        <taxon>Alcaligenaceae</taxon>
        <taxon>Pigmentiphaga</taxon>
    </lineage>
</organism>
<protein>
    <recommendedName>
        <fullName evidence="4">fumarylacetoacetase</fullName>
        <ecNumber evidence="4">3.7.1.2</ecNumber>
    </recommendedName>
</protein>
<feature type="binding site" evidence="13">
    <location>
        <position position="273"/>
    </location>
    <ligand>
        <name>Mg(2+)</name>
        <dbReference type="ChEBI" id="CHEBI:18420"/>
    </ligand>
</feature>
<dbReference type="AlphaFoldDB" id="A0A4Q7NEY2"/>
<dbReference type="UniPathway" id="UPA00139">
    <property type="reaction ID" value="UER00341"/>
</dbReference>
<dbReference type="SUPFAM" id="SSF63433">
    <property type="entry name" value="Fumarylacetoacetate hydrolase, FAH, N-terminal domain"/>
    <property type="match status" value="1"/>
</dbReference>
<feature type="binding site" evidence="12">
    <location>
        <position position="260"/>
    </location>
    <ligand>
        <name>substrate</name>
    </ligand>
</feature>
<evidence type="ECO:0000256" key="8">
    <source>
        <dbReference type="ARBA" id="ARBA00022842"/>
    </source>
</evidence>
<dbReference type="RefSeq" id="WP_242621521.1">
    <property type="nucleotide sequence ID" value="NZ_SGXC01000002.1"/>
</dbReference>
<comment type="cofactor">
    <cofactor evidence="1 13">
        <name>Ca(2+)</name>
        <dbReference type="ChEBI" id="CHEBI:29108"/>
    </cofactor>
</comment>
<evidence type="ECO:0000256" key="4">
    <source>
        <dbReference type="ARBA" id="ARBA00012094"/>
    </source>
</evidence>
<accession>A0A4Q7NEY2</accession>
<evidence type="ECO:0000256" key="2">
    <source>
        <dbReference type="ARBA" id="ARBA00001946"/>
    </source>
</evidence>
<keyword evidence="9" id="KW-0828">Tyrosine catabolism</keyword>
<feature type="binding site" evidence="13">
    <location>
        <position position="221"/>
    </location>
    <ligand>
        <name>Ca(2+)</name>
        <dbReference type="ChEBI" id="CHEBI:29108"/>
    </ligand>
</feature>
<dbReference type="InterPro" id="IPR036462">
    <property type="entry name" value="Fumarylacetoacetase_N_sf"/>
</dbReference>
<evidence type="ECO:0000313" key="17">
    <source>
        <dbReference type="Proteomes" id="UP000292445"/>
    </source>
</evidence>
<evidence type="ECO:0000256" key="12">
    <source>
        <dbReference type="PIRSR" id="PIRSR605959-2"/>
    </source>
</evidence>
<dbReference type="PANTHER" id="PTHR43069">
    <property type="entry name" value="FUMARYLACETOACETASE"/>
    <property type="match status" value="1"/>
</dbReference>
<dbReference type="InterPro" id="IPR005959">
    <property type="entry name" value="Fumarylacetoacetase"/>
</dbReference>
<dbReference type="GO" id="GO:0006572">
    <property type="term" value="P:L-tyrosine catabolic process"/>
    <property type="evidence" value="ECO:0007669"/>
    <property type="project" value="UniProtKB-KW"/>
</dbReference>
<comment type="cofactor">
    <cofactor evidence="2 13">
        <name>Mg(2+)</name>
        <dbReference type="ChEBI" id="CHEBI:18420"/>
    </cofactor>
</comment>
<dbReference type="NCBIfam" id="TIGR01266">
    <property type="entry name" value="fum_ac_acetase"/>
    <property type="match status" value="1"/>
</dbReference>
<dbReference type="InterPro" id="IPR036663">
    <property type="entry name" value="Fumarylacetoacetase_C_sf"/>
</dbReference>
<dbReference type="SUPFAM" id="SSF56529">
    <property type="entry name" value="FAH"/>
    <property type="match status" value="1"/>
</dbReference>
<dbReference type="EMBL" id="SGXC01000002">
    <property type="protein sequence ID" value="RZS81583.1"/>
    <property type="molecule type" value="Genomic_DNA"/>
</dbReference>